<dbReference type="PANTHER" id="PTHR21461:SF69">
    <property type="entry name" value="GLYCOSYLTRANSFERASE FAMILY 92 PROTEIN"/>
    <property type="match status" value="1"/>
</dbReference>
<dbReference type="AlphaFoldDB" id="A0A8J1UCC6"/>
<evidence type="ECO:0000256" key="1">
    <source>
        <dbReference type="ARBA" id="ARBA00004167"/>
    </source>
</evidence>
<evidence type="ECO:0000256" key="4">
    <source>
        <dbReference type="ARBA" id="ARBA00022679"/>
    </source>
</evidence>
<keyword evidence="6" id="KW-1133">Transmembrane helix</keyword>
<keyword evidence="7" id="KW-0472">Membrane</keyword>
<reference evidence="9" key="1">
    <citation type="submission" date="2022-03" db="EMBL/GenBank/DDBJ databases">
        <authorList>
            <person name="Martin C."/>
        </authorList>
    </citation>
    <scope>NUCLEOTIDE SEQUENCE</scope>
</reference>
<keyword evidence="3 8" id="KW-0328">Glycosyltransferase</keyword>
<dbReference type="GO" id="GO:0005737">
    <property type="term" value="C:cytoplasm"/>
    <property type="evidence" value="ECO:0007669"/>
    <property type="project" value="TreeGrafter"/>
</dbReference>
<dbReference type="EMBL" id="CAIIXF020000001">
    <property type="protein sequence ID" value="CAH1774051.1"/>
    <property type="molecule type" value="Genomic_DNA"/>
</dbReference>
<comment type="caution">
    <text evidence="9">The sequence shown here is derived from an EMBL/GenBank/DDBJ whole genome shotgun (WGS) entry which is preliminary data.</text>
</comment>
<dbReference type="Pfam" id="PF01697">
    <property type="entry name" value="Glyco_transf_92"/>
    <property type="match status" value="1"/>
</dbReference>
<accession>A0A8J1UCC6</accession>
<name>A0A8J1UCC6_OWEFU</name>
<keyword evidence="5" id="KW-0812">Transmembrane</keyword>
<keyword evidence="10" id="KW-1185">Reference proteome</keyword>
<comment type="similarity">
    <text evidence="2 8">Belongs to the glycosyltransferase 92 family.</text>
</comment>
<dbReference type="OrthoDB" id="2017643at2759"/>
<comment type="subcellular location">
    <subcellularLocation>
        <location evidence="1">Membrane</location>
        <topology evidence="1">Single-pass membrane protein</topology>
    </subcellularLocation>
</comment>
<evidence type="ECO:0000313" key="9">
    <source>
        <dbReference type="EMBL" id="CAH1774051.1"/>
    </source>
</evidence>
<dbReference type="InterPro" id="IPR008166">
    <property type="entry name" value="Glyco_transf_92"/>
</dbReference>
<keyword evidence="4 8" id="KW-0808">Transferase</keyword>
<organism evidence="9 10">
    <name type="scientific">Owenia fusiformis</name>
    <name type="common">Polychaete worm</name>
    <dbReference type="NCBI Taxonomy" id="6347"/>
    <lineage>
        <taxon>Eukaryota</taxon>
        <taxon>Metazoa</taxon>
        <taxon>Spiralia</taxon>
        <taxon>Lophotrochozoa</taxon>
        <taxon>Annelida</taxon>
        <taxon>Polychaeta</taxon>
        <taxon>Sedentaria</taxon>
        <taxon>Canalipalpata</taxon>
        <taxon>Sabellida</taxon>
        <taxon>Oweniida</taxon>
        <taxon>Oweniidae</taxon>
        <taxon>Owenia</taxon>
    </lineage>
</organism>
<protein>
    <recommendedName>
        <fullName evidence="8">Glycosyltransferase family 92 protein</fullName>
        <ecNumber evidence="8">2.4.1.-</ecNumber>
    </recommendedName>
</protein>
<evidence type="ECO:0000256" key="2">
    <source>
        <dbReference type="ARBA" id="ARBA00007647"/>
    </source>
</evidence>
<gene>
    <name evidence="9" type="ORF">OFUS_LOCUS1573</name>
</gene>
<evidence type="ECO:0000256" key="7">
    <source>
        <dbReference type="ARBA" id="ARBA00023136"/>
    </source>
</evidence>
<dbReference type="PANTHER" id="PTHR21461">
    <property type="entry name" value="GLYCOSYLTRANSFERASE FAMILY 92 PROTEIN"/>
    <property type="match status" value="1"/>
</dbReference>
<evidence type="ECO:0000256" key="6">
    <source>
        <dbReference type="ARBA" id="ARBA00022989"/>
    </source>
</evidence>
<sequence length="483" mass="57229">MQKRLKRCLVLAGFLLGIYILQTVFVLTVTNDEQPNIASNDSIILPRELNPSTANIRMAIHKYNDTNSIEPLSIVTPSRHVKVRYNFNKGWQIQTDYFEIYLYRAYYDNRETLDTNPAVRVIGVSEFMENRTLHCLLWFKGQRRPTRTNVILGHIGEGVPRHGKMFREYIYSCILPTTIDNTYISPEYVSIITSEFSTPTNLLEVKIPEIPKKKIDFGMCVSITYWNQDPYKLIEWLELLKLWGVGEVSVYNNSLVAASDAVFRYYSENGFVDYRSGELLMEDQGEYTLLLMMTPVLNDCMYRNMFRYRKLVITDFDELIVPRLPSMNNYHDLLREIDREQPRDFDYKMYWFRNVYFFLDLHPNVNRPKYLITPRYLTRITNSEYGYSIKSINDPMICIRVHNHYCWEVISKYDNGPWTVDVDTTLGMNQHYKRCHFDDYLQEPGSCKKMMQVTYFDDTMLRFRDPIDSIVRQTIAKLNMTLM</sequence>
<dbReference type="Proteomes" id="UP000749559">
    <property type="component" value="Unassembled WGS sequence"/>
</dbReference>
<evidence type="ECO:0000256" key="8">
    <source>
        <dbReference type="RuleBase" id="RU366017"/>
    </source>
</evidence>
<evidence type="ECO:0000256" key="5">
    <source>
        <dbReference type="ARBA" id="ARBA00022692"/>
    </source>
</evidence>
<dbReference type="EC" id="2.4.1.-" evidence="8"/>
<dbReference type="GO" id="GO:0016757">
    <property type="term" value="F:glycosyltransferase activity"/>
    <property type="evidence" value="ECO:0007669"/>
    <property type="project" value="UniProtKB-UniRule"/>
</dbReference>
<dbReference type="GO" id="GO:0016020">
    <property type="term" value="C:membrane"/>
    <property type="evidence" value="ECO:0007669"/>
    <property type="project" value="UniProtKB-SubCell"/>
</dbReference>
<proteinExistence type="inferred from homology"/>
<evidence type="ECO:0000256" key="3">
    <source>
        <dbReference type="ARBA" id="ARBA00022676"/>
    </source>
</evidence>
<evidence type="ECO:0000313" key="10">
    <source>
        <dbReference type="Proteomes" id="UP000749559"/>
    </source>
</evidence>